<evidence type="ECO:0008006" key="7">
    <source>
        <dbReference type="Google" id="ProtNLM"/>
    </source>
</evidence>
<dbReference type="PROSITE" id="PS51718">
    <property type="entry name" value="G_DYNAMIN_2"/>
    <property type="match status" value="1"/>
</dbReference>
<dbReference type="SUPFAM" id="SSF52540">
    <property type="entry name" value="P-loop containing nucleoside triphosphate hydrolases"/>
    <property type="match status" value="1"/>
</dbReference>
<dbReference type="AlphaFoldDB" id="A0A250X3G1"/>
<dbReference type="InterPro" id="IPR045063">
    <property type="entry name" value="Dynamin_N"/>
</dbReference>
<organism evidence="5 6">
    <name type="scientific">Chlamydomonas eustigma</name>
    <dbReference type="NCBI Taxonomy" id="1157962"/>
    <lineage>
        <taxon>Eukaryota</taxon>
        <taxon>Viridiplantae</taxon>
        <taxon>Chlorophyta</taxon>
        <taxon>core chlorophytes</taxon>
        <taxon>Chlorophyceae</taxon>
        <taxon>CS clade</taxon>
        <taxon>Chlamydomonadales</taxon>
        <taxon>Chlamydomonadaceae</taxon>
        <taxon>Chlamydomonas</taxon>
    </lineage>
</organism>
<dbReference type="InterPro" id="IPR030381">
    <property type="entry name" value="G_DYNAMIN_dom"/>
</dbReference>
<evidence type="ECO:0000256" key="2">
    <source>
        <dbReference type="ARBA" id="ARBA00023134"/>
    </source>
</evidence>
<name>A0A250X3G1_9CHLO</name>
<dbReference type="GO" id="GO:0005737">
    <property type="term" value="C:cytoplasm"/>
    <property type="evidence" value="ECO:0007669"/>
    <property type="project" value="TreeGrafter"/>
</dbReference>
<dbReference type="OrthoDB" id="5061070at2759"/>
<dbReference type="PROSITE" id="PS51388">
    <property type="entry name" value="GED"/>
    <property type="match status" value="1"/>
</dbReference>
<comment type="caution">
    <text evidence="5">The sequence shown here is derived from an EMBL/GenBank/DDBJ whole genome shotgun (WGS) entry which is preliminary data.</text>
</comment>
<dbReference type="PRINTS" id="PR00195">
    <property type="entry name" value="DYNAMIN"/>
</dbReference>
<dbReference type="Proteomes" id="UP000232323">
    <property type="component" value="Unassembled WGS sequence"/>
</dbReference>
<accession>A0A250X3G1</accession>
<dbReference type="SMART" id="SM00053">
    <property type="entry name" value="DYNc"/>
    <property type="match status" value="1"/>
</dbReference>
<evidence type="ECO:0000313" key="5">
    <source>
        <dbReference type="EMBL" id="GAX77442.1"/>
    </source>
</evidence>
<dbReference type="Gene3D" id="3.40.50.300">
    <property type="entry name" value="P-loop containing nucleotide triphosphate hydrolases"/>
    <property type="match status" value="1"/>
</dbReference>
<dbReference type="InterPro" id="IPR000375">
    <property type="entry name" value="Dynamin_stalk"/>
</dbReference>
<dbReference type="CDD" id="cd08771">
    <property type="entry name" value="DLP_1"/>
    <property type="match status" value="1"/>
</dbReference>
<proteinExistence type="predicted"/>
<feature type="domain" description="GED" evidence="3">
    <location>
        <begin position="586"/>
        <end position="690"/>
    </location>
</feature>
<dbReference type="GO" id="GO:0016020">
    <property type="term" value="C:membrane"/>
    <property type="evidence" value="ECO:0007669"/>
    <property type="project" value="TreeGrafter"/>
</dbReference>
<evidence type="ECO:0000256" key="1">
    <source>
        <dbReference type="ARBA" id="ARBA00022741"/>
    </source>
</evidence>
<evidence type="ECO:0000313" key="6">
    <source>
        <dbReference type="Proteomes" id="UP000232323"/>
    </source>
</evidence>
<dbReference type="PANTHER" id="PTHR11566:SF21">
    <property type="entry name" value="DYNAMIN RELATED PROTEIN 1, ISOFORM A"/>
    <property type="match status" value="1"/>
</dbReference>
<gene>
    <name evidence="5" type="ORF">CEUSTIGMA_g4887.t1</name>
</gene>
<keyword evidence="2" id="KW-0342">GTP-binding</keyword>
<dbReference type="InterPro" id="IPR001401">
    <property type="entry name" value="Dynamin_GTPase"/>
</dbReference>
<sequence>MVSKYITSSPATFATSKYSKLSTRVIDVCNQLRQLGVSNDIKLPTLVTAGNQSSGKSSVVEAIAGIPLPRSSGTCTRHEKPSAATSESGWLCRIKLKREFDGEGQRLHEVPPEQLFCTVTRQQDITACVSAAQAVLLNPDIVSQTEGGVAAFTPCIADDAQKEPEHSRSFLELPAEYQLEFTRNSVVLEIEGADADLTIIDLPGIIQSHHKGPHYVEMIKNMVLNSIEPDHVIIVMVITAMDDVENQAINLEARNVDPQGQRTIGVITKPDNIPKGEHDKWVALASNRRRGQELSLGYYVVRNPGQHELDESIRFEEARVKESEYFETSPYWPSNGELQGRLGTTFLRNALSDLLVQGILKGLPDMQRQAQQKLEDIRQNLKALPIKPIDDVQYDFHNKMKAVAERIENEAKGLNGFHKGFLQKLKTSYIKFEEAVEQTLPAFKVKEEVIALGAEDGVKVSQEAFFNVVTLEVVEALRSRHMDGYDVLLIRDIVSNTVDENTSECEDRLQRLLDMERNTFTMHKEAITVAKAAFLVRLKKAYVGPYNTLDQAHEESILHALVSSNVHNFKRVEDIFLAQPTAVDAELEMMAATLAYYKIALKRVVDTVPQHIEDYLLRDTIGKDRFSHTVCSKIYKSLGGESAGELDTVAMRELMAEHEHIESRRRRLEDLQQRLTRSLAVMRNPLQVSD</sequence>
<dbReference type="Pfam" id="PF00350">
    <property type="entry name" value="Dynamin_N"/>
    <property type="match status" value="2"/>
</dbReference>
<dbReference type="Gene3D" id="1.20.120.1240">
    <property type="entry name" value="Dynamin, middle domain"/>
    <property type="match status" value="1"/>
</dbReference>
<dbReference type="PANTHER" id="PTHR11566">
    <property type="entry name" value="DYNAMIN"/>
    <property type="match status" value="1"/>
</dbReference>
<evidence type="ECO:0000259" key="3">
    <source>
        <dbReference type="PROSITE" id="PS51388"/>
    </source>
</evidence>
<protein>
    <recommendedName>
        <fullName evidence="7">GED domain-containing protein</fullName>
    </recommendedName>
</protein>
<reference evidence="5 6" key="1">
    <citation type="submission" date="2017-08" db="EMBL/GenBank/DDBJ databases">
        <title>Acidophilic green algal genome provides insights into adaptation to an acidic environment.</title>
        <authorList>
            <person name="Hirooka S."/>
            <person name="Hirose Y."/>
            <person name="Kanesaki Y."/>
            <person name="Higuchi S."/>
            <person name="Fujiwara T."/>
            <person name="Onuma R."/>
            <person name="Era A."/>
            <person name="Ohbayashi R."/>
            <person name="Uzuka A."/>
            <person name="Nozaki H."/>
            <person name="Yoshikawa H."/>
            <person name="Miyagishima S.Y."/>
        </authorList>
    </citation>
    <scope>NUCLEOTIDE SEQUENCE [LARGE SCALE GENOMIC DNA]</scope>
    <source>
        <strain evidence="5 6">NIES-2499</strain>
    </source>
</reference>
<evidence type="ECO:0000259" key="4">
    <source>
        <dbReference type="PROSITE" id="PS51718"/>
    </source>
</evidence>
<keyword evidence="1" id="KW-0547">Nucleotide-binding</keyword>
<dbReference type="Pfam" id="PF01031">
    <property type="entry name" value="Dynamin_M"/>
    <property type="match status" value="1"/>
</dbReference>
<dbReference type="GO" id="GO:0005525">
    <property type="term" value="F:GTP binding"/>
    <property type="evidence" value="ECO:0007669"/>
    <property type="project" value="InterPro"/>
</dbReference>
<dbReference type="GO" id="GO:0005874">
    <property type="term" value="C:microtubule"/>
    <property type="evidence" value="ECO:0007669"/>
    <property type="project" value="TreeGrafter"/>
</dbReference>
<dbReference type="GO" id="GO:0008017">
    <property type="term" value="F:microtubule binding"/>
    <property type="evidence" value="ECO:0007669"/>
    <property type="project" value="TreeGrafter"/>
</dbReference>
<dbReference type="InterPro" id="IPR027417">
    <property type="entry name" value="P-loop_NTPase"/>
</dbReference>
<dbReference type="EMBL" id="BEGY01000024">
    <property type="protein sequence ID" value="GAX77442.1"/>
    <property type="molecule type" value="Genomic_DNA"/>
</dbReference>
<dbReference type="STRING" id="1157962.A0A250X3G1"/>
<dbReference type="InterPro" id="IPR022812">
    <property type="entry name" value="Dynamin"/>
</dbReference>
<dbReference type="InterPro" id="IPR020850">
    <property type="entry name" value="GED_dom"/>
</dbReference>
<keyword evidence="6" id="KW-1185">Reference proteome</keyword>
<dbReference type="GO" id="GO:0003924">
    <property type="term" value="F:GTPase activity"/>
    <property type="evidence" value="ECO:0007669"/>
    <property type="project" value="InterPro"/>
</dbReference>
<feature type="domain" description="Dynamin-type G" evidence="4">
    <location>
        <begin position="40"/>
        <end position="364"/>
    </location>
</feature>